<dbReference type="EMBL" id="BT075293">
    <property type="protein sequence ID" value="ACO09717.1"/>
    <property type="molecule type" value="mRNA"/>
</dbReference>
<dbReference type="SUPFAM" id="SSF49785">
    <property type="entry name" value="Galactose-binding domain-like"/>
    <property type="match status" value="1"/>
</dbReference>
<evidence type="ECO:0000256" key="1">
    <source>
        <dbReference type="ARBA" id="ARBA00022786"/>
    </source>
</evidence>
<accession>C1BL14</accession>
<dbReference type="Gene3D" id="2.60.120.260">
    <property type="entry name" value="Galactose-binding domain-like"/>
    <property type="match status" value="1"/>
</dbReference>
<dbReference type="GO" id="GO:0006516">
    <property type="term" value="P:glycoprotein catabolic process"/>
    <property type="evidence" value="ECO:0007669"/>
    <property type="project" value="TreeGrafter"/>
</dbReference>
<dbReference type="SMART" id="SM00256">
    <property type="entry name" value="FBOX"/>
    <property type="match status" value="1"/>
</dbReference>
<reference evidence="4" key="1">
    <citation type="submission" date="2009-03" db="EMBL/GenBank/DDBJ databases">
        <title>Osmerus mordax full-length cDNAs.</title>
        <authorList>
            <person name="von Schalburg K."/>
            <person name="Leong J."/>
            <person name="Cooper G."/>
            <person name="Davidson W.S."/>
            <person name="Koop B.F."/>
        </authorList>
    </citation>
    <scope>NUCLEOTIDE SEQUENCE</scope>
    <source>
        <tissue evidence="4">Brain</tissue>
    </source>
</reference>
<organism evidence="4">
    <name type="scientific">Osmerus mordax</name>
    <name type="common">Rainbow smelt</name>
    <name type="synonym">Atherina mordax</name>
    <dbReference type="NCBI Taxonomy" id="8014"/>
    <lineage>
        <taxon>Eukaryota</taxon>
        <taxon>Metazoa</taxon>
        <taxon>Chordata</taxon>
        <taxon>Craniata</taxon>
        <taxon>Vertebrata</taxon>
        <taxon>Euteleostomi</taxon>
        <taxon>Actinopterygii</taxon>
        <taxon>Neopterygii</taxon>
        <taxon>Teleostei</taxon>
        <taxon>Stomiati</taxon>
        <taxon>Osmeriformes</taxon>
        <taxon>Osmeridae</taxon>
        <taxon>Osmerus</taxon>
    </lineage>
</organism>
<evidence type="ECO:0000259" key="2">
    <source>
        <dbReference type="PROSITE" id="PS50181"/>
    </source>
</evidence>
<dbReference type="PANTHER" id="PTHR12125:SF12">
    <property type="entry name" value="F-BOX ONLY PROTEIN 6"/>
    <property type="match status" value="1"/>
</dbReference>
<keyword evidence="1" id="KW-0833">Ubl conjugation pathway</keyword>
<feature type="domain" description="F-box" evidence="2">
    <location>
        <begin position="22"/>
        <end position="69"/>
    </location>
</feature>
<name>C1BL14_OSMMO</name>
<gene>
    <name evidence="4" type="primary">FBX6</name>
</gene>
<dbReference type="GO" id="GO:0005737">
    <property type="term" value="C:cytoplasm"/>
    <property type="evidence" value="ECO:0007669"/>
    <property type="project" value="TreeGrafter"/>
</dbReference>
<dbReference type="InterPro" id="IPR001810">
    <property type="entry name" value="F-box_dom"/>
</dbReference>
<dbReference type="GO" id="GO:0036503">
    <property type="term" value="P:ERAD pathway"/>
    <property type="evidence" value="ECO:0007669"/>
    <property type="project" value="TreeGrafter"/>
</dbReference>
<dbReference type="AlphaFoldDB" id="C1BL14"/>
<dbReference type="Gene3D" id="1.20.1280.50">
    <property type="match status" value="1"/>
</dbReference>
<sequence length="286" mass="33367">MGQSYSAQCNLSEVPCLPGKYTGPVPAVPFEILEEIFLNLPPQQVVYVCRLVCREWKDVVDSDSLWRERCRREGYNLCDTKRLPKDWRFFYFLRRKRRNLLKNSRADESFNGWQILENGGDKWKIETVGSPPLPDDTVQKYFVTSYHTCKKCQLIDLAKEGYKPSLMDEVQPDIVISDWYAPRFDCGSLYEICVQVLDKKKVPIQTFSPDTVYFQQWNDQTWNQMTHVFKDYGPGARFIRFTHGGRDTQFWAGSYGIRVTNSSVEICHSVDRELPLELPSHVANHL</sequence>
<dbReference type="FunFam" id="1.20.1280.50:FF:000002">
    <property type="entry name" value="F-box only protein 44"/>
    <property type="match status" value="1"/>
</dbReference>
<dbReference type="SMART" id="SM01198">
    <property type="entry name" value="FBA"/>
    <property type="match status" value="1"/>
</dbReference>
<dbReference type="Pfam" id="PF04300">
    <property type="entry name" value="FBA"/>
    <property type="match status" value="1"/>
</dbReference>
<dbReference type="Pfam" id="PF12937">
    <property type="entry name" value="F-box-like"/>
    <property type="match status" value="1"/>
</dbReference>
<dbReference type="PANTHER" id="PTHR12125">
    <property type="entry name" value="F-BOX ONLY PROTEIN 6-LIKE PROTEIN"/>
    <property type="match status" value="1"/>
</dbReference>
<dbReference type="PROSITE" id="PS51114">
    <property type="entry name" value="FBA"/>
    <property type="match status" value="1"/>
</dbReference>
<evidence type="ECO:0000313" key="4">
    <source>
        <dbReference type="EMBL" id="ACO09717.1"/>
    </source>
</evidence>
<dbReference type="InterPro" id="IPR008979">
    <property type="entry name" value="Galactose-bd-like_sf"/>
</dbReference>
<dbReference type="SUPFAM" id="SSF81383">
    <property type="entry name" value="F-box domain"/>
    <property type="match status" value="1"/>
</dbReference>
<dbReference type="GO" id="GO:0019005">
    <property type="term" value="C:SCF ubiquitin ligase complex"/>
    <property type="evidence" value="ECO:0007669"/>
    <property type="project" value="TreeGrafter"/>
</dbReference>
<dbReference type="GO" id="GO:0061630">
    <property type="term" value="F:ubiquitin protein ligase activity"/>
    <property type="evidence" value="ECO:0007669"/>
    <property type="project" value="TreeGrafter"/>
</dbReference>
<dbReference type="FunFam" id="2.60.120.260:FF:000012">
    <property type="entry name" value="F-box only protein 2"/>
    <property type="match status" value="1"/>
</dbReference>
<protein>
    <submittedName>
        <fullName evidence="4">F-box only protein 6</fullName>
    </submittedName>
</protein>
<dbReference type="InterPro" id="IPR039752">
    <property type="entry name" value="F-box_only"/>
</dbReference>
<feature type="domain" description="FBA" evidence="3">
    <location>
        <begin position="90"/>
        <end position="268"/>
    </location>
</feature>
<dbReference type="GO" id="GO:0031146">
    <property type="term" value="P:SCF-dependent proteasomal ubiquitin-dependent protein catabolic process"/>
    <property type="evidence" value="ECO:0007669"/>
    <property type="project" value="TreeGrafter"/>
</dbReference>
<dbReference type="InterPro" id="IPR036047">
    <property type="entry name" value="F-box-like_dom_sf"/>
</dbReference>
<dbReference type="PROSITE" id="PS50181">
    <property type="entry name" value="FBOX"/>
    <property type="match status" value="1"/>
</dbReference>
<dbReference type="InterPro" id="IPR007397">
    <property type="entry name" value="F-box-assoc_dom"/>
</dbReference>
<evidence type="ECO:0000259" key="3">
    <source>
        <dbReference type="PROSITE" id="PS51114"/>
    </source>
</evidence>
<proteinExistence type="evidence at transcript level"/>